<evidence type="ECO:0000313" key="7">
    <source>
        <dbReference type="EMBL" id="RCX33189.1"/>
    </source>
</evidence>
<dbReference type="PIRSF" id="PIRSF006324">
    <property type="entry name" value="LeuE"/>
    <property type="match status" value="1"/>
</dbReference>
<accession>A0A369CH00</accession>
<keyword evidence="2" id="KW-1003">Cell membrane</keyword>
<comment type="caution">
    <text evidence="7">The sequence shown here is derived from an EMBL/GenBank/DDBJ whole genome shotgun (WGS) entry which is preliminary data.</text>
</comment>
<dbReference type="Proteomes" id="UP000252707">
    <property type="component" value="Unassembled WGS sequence"/>
</dbReference>
<feature type="transmembrane region" description="Helical" evidence="6">
    <location>
        <begin position="151"/>
        <end position="178"/>
    </location>
</feature>
<feature type="transmembrane region" description="Helical" evidence="6">
    <location>
        <begin position="118"/>
        <end position="139"/>
    </location>
</feature>
<evidence type="ECO:0000256" key="1">
    <source>
        <dbReference type="ARBA" id="ARBA00004651"/>
    </source>
</evidence>
<evidence type="ECO:0000256" key="4">
    <source>
        <dbReference type="ARBA" id="ARBA00022989"/>
    </source>
</evidence>
<dbReference type="OrthoDB" id="9804822at2"/>
<feature type="transmembrane region" description="Helical" evidence="6">
    <location>
        <begin position="190"/>
        <end position="208"/>
    </location>
</feature>
<dbReference type="GO" id="GO:0005886">
    <property type="term" value="C:plasma membrane"/>
    <property type="evidence" value="ECO:0007669"/>
    <property type="project" value="UniProtKB-SubCell"/>
</dbReference>
<evidence type="ECO:0000256" key="6">
    <source>
        <dbReference type="SAM" id="Phobius"/>
    </source>
</evidence>
<evidence type="ECO:0000313" key="8">
    <source>
        <dbReference type="Proteomes" id="UP000252707"/>
    </source>
</evidence>
<evidence type="ECO:0000256" key="2">
    <source>
        <dbReference type="ARBA" id="ARBA00022475"/>
    </source>
</evidence>
<keyword evidence="4 6" id="KW-1133">Transmembrane helix</keyword>
<evidence type="ECO:0000256" key="3">
    <source>
        <dbReference type="ARBA" id="ARBA00022692"/>
    </source>
</evidence>
<dbReference type="Pfam" id="PF01810">
    <property type="entry name" value="LysE"/>
    <property type="match status" value="1"/>
</dbReference>
<keyword evidence="3 6" id="KW-0812">Transmembrane</keyword>
<sequence>MPEPTQLLLFITASLLLIVAPGPDILFLVTQGVTRGRAAGLATALGLAAGNLVHTLAAALGISVVFRTSALAFETLKVVGVAYLLYLAVKALRHRGESLTLAGEALAGPGRVLFRRGLLMNILNPKVALFFLAFLPQFADPAAGPVWLQMLVLGLLFTLLVVGVFGVIGLTAGSLAGWIRRGSGAGTNRWFAWGVAGVFTALALRLALVER</sequence>
<comment type="subcellular location">
    <subcellularLocation>
        <location evidence="1">Cell membrane</location>
        <topology evidence="1">Multi-pass membrane protein</topology>
    </subcellularLocation>
</comment>
<dbReference type="InterPro" id="IPR001123">
    <property type="entry name" value="LeuE-type"/>
</dbReference>
<organism evidence="7 8">
    <name type="scientific">Thioalbus denitrificans</name>
    <dbReference type="NCBI Taxonomy" id="547122"/>
    <lineage>
        <taxon>Bacteria</taxon>
        <taxon>Pseudomonadati</taxon>
        <taxon>Pseudomonadota</taxon>
        <taxon>Gammaproteobacteria</taxon>
        <taxon>Chromatiales</taxon>
        <taxon>Ectothiorhodospiraceae</taxon>
        <taxon>Thioalbus</taxon>
    </lineage>
</organism>
<keyword evidence="8" id="KW-1185">Reference proteome</keyword>
<name>A0A369CH00_9GAMM</name>
<gene>
    <name evidence="7" type="ORF">DFQ59_101488</name>
</gene>
<proteinExistence type="predicted"/>
<feature type="transmembrane region" description="Helical" evidence="6">
    <location>
        <begin position="6"/>
        <end position="29"/>
    </location>
</feature>
<evidence type="ECO:0000256" key="5">
    <source>
        <dbReference type="ARBA" id="ARBA00023136"/>
    </source>
</evidence>
<protein>
    <submittedName>
        <fullName evidence="7">Threonine/homoserine/homoserine lactone efflux protein</fullName>
    </submittedName>
</protein>
<dbReference type="EMBL" id="QPJY01000001">
    <property type="protein sequence ID" value="RCX33189.1"/>
    <property type="molecule type" value="Genomic_DNA"/>
</dbReference>
<dbReference type="PANTHER" id="PTHR30086:SF20">
    <property type="entry name" value="ARGININE EXPORTER PROTEIN ARGO-RELATED"/>
    <property type="match status" value="1"/>
</dbReference>
<keyword evidence="5 6" id="KW-0472">Membrane</keyword>
<dbReference type="RefSeq" id="WP_114278057.1">
    <property type="nucleotide sequence ID" value="NZ_QPJY01000001.1"/>
</dbReference>
<dbReference type="GO" id="GO:0015171">
    <property type="term" value="F:amino acid transmembrane transporter activity"/>
    <property type="evidence" value="ECO:0007669"/>
    <property type="project" value="TreeGrafter"/>
</dbReference>
<dbReference type="PANTHER" id="PTHR30086">
    <property type="entry name" value="ARGININE EXPORTER PROTEIN ARGO"/>
    <property type="match status" value="1"/>
</dbReference>
<dbReference type="AlphaFoldDB" id="A0A369CH00"/>
<feature type="transmembrane region" description="Helical" evidence="6">
    <location>
        <begin position="41"/>
        <end position="64"/>
    </location>
</feature>
<reference evidence="7 8" key="1">
    <citation type="submission" date="2018-07" db="EMBL/GenBank/DDBJ databases">
        <title>Genomic Encyclopedia of Type Strains, Phase IV (KMG-IV): sequencing the most valuable type-strain genomes for metagenomic binning, comparative biology and taxonomic classification.</title>
        <authorList>
            <person name="Goeker M."/>
        </authorList>
    </citation>
    <scope>NUCLEOTIDE SEQUENCE [LARGE SCALE GENOMIC DNA]</scope>
    <source>
        <strain evidence="7 8">DSM 26407</strain>
    </source>
</reference>